<gene>
    <name evidence="3" type="primary">Sec14l2</name>
    <name evidence="3" type="ORF">NPIL_285901</name>
</gene>
<evidence type="ECO:0000259" key="1">
    <source>
        <dbReference type="PROSITE" id="PS50191"/>
    </source>
</evidence>
<dbReference type="GO" id="GO:0005737">
    <property type="term" value="C:cytoplasm"/>
    <property type="evidence" value="ECO:0007669"/>
    <property type="project" value="TreeGrafter"/>
</dbReference>
<accession>A0A8X6N6Y9</accession>
<dbReference type="PANTHER" id="PTHR23324:SF83">
    <property type="entry name" value="SEC14-LIKE PROTEIN 2"/>
    <property type="match status" value="1"/>
</dbReference>
<dbReference type="InterPro" id="IPR036865">
    <property type="entry name" value="CRAL-TRIO_dom_sf"/>
</dbReference>
<dbReference type="SUPFAM" id="SSF101576">
    <property type="entry name" value="Supernatant protein factor (SPF), C-terminal domain"/>
    <property type="match status" value="1"/>
</dbReference>
<dbReference type="CDD" id="cd00170">
    <property type="entry name" value="SEC14"/>
    <property type="match status" value="1"/>
</dbReference>
<sequence>MTVPTDGEFTQSEREAIEELRRRIAKELPRKIYDETFLFYRYLKAREFDVDAAETMLRKSLQWRKENNVDRILTDYKPPEAVDIYLKNLFLGIDNEGCPAYYMPVGSYDVKGVHMAVKYPEIEKSVIHIIEDAEKVLEKQCKKLNKRLTGYVYVYNMEGLTFGNATHKKGIETMIKLLKVQQDNYPERIKGFYIINASSLFTIPFSMLKTFLNARMLSKFHVYGTDGWKEDLLELIGAEQLPAFLGGKKTDPDGNPLCKTSINHGGKVDEKYYIHKSINSLEKSPDVKKITLPRASFSEVVVDVDEAGSIIEWEFETKTRDIGFGLFYKEMDGDEERVVELVALQRLETEDFSETGMYKCEKVGEYVILFDNSYSWLRSKEVFYRVNIVRAKEHEQNVKN</sequence>
<dbReference type="InterPro" id="IPR011074">
    <property type="entry name" value="CRAL/TRIO_N_dom"/>
</dbReference>
<evidence type="ECO:0000313" key="4">
    <source>
        <dbReference type="Proteomes" id="UP000887013"/>
    </source>
</evidence>
<dbReference type="Proteomes" id="UP000887013">
    <property type="component" value="Unassembled WGS sequence"/>
</dbReference>
<feature type="domain" description="GOLD" evidence="2">
    <location>
        <begin position="271"/>
        <end position="388"/>
    </location>
</feature>
<keyword evidence="4" id="KW-1185">Reference proteome</keyword>
<protein>
    <submittedName>
        <fullName evidence="3">SEC14-like protein 2</fullName>
    </submittedName>
</protein>
<dbReference type="SUPFAM" id="SSF46938">
    <property type="entry name" value="CRAL/TRIO N-terminal domain"/>
    <property type="match status" value="1"/>
</dbReference>
<evidence type="ECO:0000259" key="2">
    <source>
        <dbReference type="PROSITE" id="PS50866"/>
    </source>
</evidence>
<dbReference type="PROSITE" id="PS50866">
    <property type="entry name" value="GOLD"/>
    <property type="match status" value="1"/>
</dbReference>
<dbReference type="SMART" id="SM00516">
    <property type="entry name" value="SEC14"/>
    <property type="match status" value="1"/>
</dbReference>
<dbReference type="InterPro" id="IPR001251">
    <property type="entry name" value="CRAL-TRIO_dom"/>
</dbReference>
<evidence type="ECO:0000313" key="3">
    <source>
        <dbReference type="EMBL" id="GFS98173.1"/>
    </source>
</evidence>
<dbReference type="Gene3D" id="2.60.120.680">
    <property type="entry name" value="GOLD domain"/>
    <property type="match status" value="1"/>
</dbReference>
<reference evidence="3" key="1">
    <citation type="submission" date="2020-08" db="EMBL/GenBank/DDBJ databases">
        <title>Multicomponent nature underlies the extraordinary mechanical properties of spider dragline silk.</title>
        <authorList>
            <person name="Kono N."/>
            <person name="Nakamura H."/>
            <person name="Mori M."/>
            <person name="Yoshida Y."/>
            <person name="Ohtoshi R."/>
            <person name="Malay A.D."/>
            <person name="Moran D.A.P."/>
            <person name="Tomita M."/>
            <person name="Numata K."/>
            <person name="Arakawa K."/>
        </authorList>
    </citation>
    <scope>NUCLEOTIDE SEQUENCE</scope>
</reference>
<organism evidence="3 4">
    <name type="scientific">Nephila pilipes</name>
    <name type="common">Giant wood spider</name>
    <name type="synonym">Nephila maculata</name>
    <dbReference type="NCBI Taxonomy" id="299642"/>
    <lineage>
        <taxon>Eukaryota</taxon>
        <taxon>Metazoa</taxon>
        <taxon>Ecdysozoa</taxon>
        <taxon>Arthropoda</taxon>
        <taxon>Chelicerata</taxon>
        <taxon>Arachnida</taxon>
        <taxon>Araneae</taxon>
        <taxon>Araneomorphae</taxon>
        <taxon>Entelegynae</taxon>
        <taxon>Araneoidea</taxon>
        <taxon>Nephilidae</taxon>
        <taxon>Nephila</taxon>
    </lineage>
</organism>
<comment type="caution">
    <text evidence="3">The sequence shown here is derived from an EMBL/GenBank/DDBJ whole genome shotgun (WGS) entry which is preliminary data.</text>
</comment>
<dbReference type="PROSITE" id="PS50191">
    <property type="entry name" value="CRAL_TRIO"/>
    <property type="match status" value="1"/>
</dbReference>
<dbReference type="Gene3D" id="3.40.525.10">
    <property type="entry name" value="CRAL-TRIO lipid binding domain"/>
    <property type="match status" value="1"/>
</dbReference>
<dbReference type="InterPro" id="IPR036273">
    <property type="entry name" value="CRAL/TRIO_N_dom_sf"/>
</dbReference>
<dbReference type="Pfam" id="PF00650">
    <property type="entry name" value="CRAL_TRIO"/>
    <property type="match status" value="1"/>
</dbReference>
<dbReference type="AlphaFoldDB" id="A0A8X6N6Y9"/>
<dbReference type="InterPro" id="IPR051064">
    <property type="entry name" value="SEC14/CRAL-TRIO_domain"/>
</dbReference>
<dbReference type="InterPro" id="IPR036598">
    <property type="entry name" value="GOLD_dom_sf"/>
</dbReference>
<dbReference type="EMBL" id="BMAW01054834">
    <property type="protein sequence ID" value="GFS98173.1"/>
    <property type="molecule type" value="Genomic_DNA"/>
</dbReference>
<dbReference type="PRINTS" id="PR00180">
    <property type="entry name" value="CRETINALDHBP"/>
</dbReference>
<dbReference type="OrthoDB" id="1434354at2759"/>
<feature type="domain" description="CRAL-TRIO" evidence="1">
    <location>
        <begin position="78"/>
        <end position="253"/>
    </location>
</feature>
<dbReference type="InterPro" id="IPR009038">
    <property type="entry name" value="GOLD_dom"/>
</dbReference>
<dbReference type="SUPFAM" id="SSF52087">
    <property type="entry name" value="CRAL/TRIO domain"/>
    <property type="match status" value="1"/>
</dbReference>
<proteinExistence type="predicted"/>
<dbReference type="Pfam" id="PF03765">
    <property type="entry name" value="CRAL_TRIO_N"/>
    <property type="match status" value="1"/>
</dbReference>
<dbReference type="PANTHER" id="PTHR23324">
    <property type="entry name" value="SEC14 RELATED PROTEIN"/>
    <property type="match status" value="1"/>
</dbReference>
<name>A0A8X6N6Y9_NEPPI</name>